<protein>
    <submittedName>
        <fullName evidence="2">Uncharacterized protein</fullName>
    </submittedName>
</protein>
<evidence type="ECO:0000313" key="3">
    <source>
        <dbReference type="Proteomes" id="UP000198541"/>
    </source>
</evidence>
<keyword evidence="1" id="KW-1133">Transmembrane helix</keyword>
<keyword evidence="1" id="KW-0472">Membrane</keyword>
<keyword evidence="1" id="KW-0812">Transmembrane</keyword>
<reference evidence="3" key="1">
    <citation type="submission" date="2016-10" db="EMBL/GenBank/DDBJ databases">
        <authorList>
            <person name="Varghese N."/>
            <person name="Submissions S."/>
        </authorList>
    </citation>
    <scope>NUCLEOTIDE SEQUENCE [LARGE SCALE GENOMIC DNA]</scope>
    <source>
        <strain evidence="3">DSM 27982</strain>
    </source>
</reference>
<dbReference type="RefSeq" id="WP_092537593.1">
    <property type="nucleotide sequence ID" value="NZ_FNIM01000017.1"/>
</dbReference>
<organism evidence="2 3">
    <name type="scientific">Actinomyces ruminicola</name>
    <dbReference type="NCBI Taxonomy" id="332524"/>
    <lineage>
        <taxon>Bacteria</taxon>
        <taxon>Bacillati</taxon>
        <taxon>Actinomycetota</taxon>
        <taxon>Actinomycetes</taxon>
        <taxon>Actinomycetales</taxon>
        <taxon>Actinomycetaceae</taxon>
        <taxon>Actinomyces</taxon>
    </lineage>
</organism>
<gene>
    <name evidence="2" type="ORF">SAMN05216355_1176</name>
</gene>
<evidence type="ECO:0000313" key="2">
    <source>
        <dbReference type="EMBL" id="SDN83288.1"/>
    </source>
</evidence>
<dbReference type="Proteomes" id="UP000198541">
    <property type="component" value="Unassembled WGS sequence"/>
</dbReference>
<proteinExistence type="predicted"/>
<feature type="transmembrane region" description="Helical" evidence="1">
    <location>
        <begin position="52"/>
        <end position="70"/>
    </location>
</feature>
<dbReference type="EMBL" id="FNIM01000017">
    <property type="protein sequence ID" value="SDN83288.1"/>
    <property type="molecule type" value="Genomic_DNA"/>
</dbReference>
<dbReference type="AlphaFoldDB" id="A0A1H0ELJ5"/>
<name>A0A1H0ELJ5_9ACTO</name>
<accession>A0A1H0ELJ5</accession>
<sequence length="78" mass="8806">MSILLWILFGMVLPAVAGWRSGQRHWDGFVLFGLIAVVTIALRHLEVYDLDGLGMLSALIVFLGIHFWQLQRSRPANT</sequence>
<evidence type="ECO:0000256" key="1">
    <source>
        <dbReference type="SAM" id="Phobius"/>
    </source>
</evidence>
<feature type="transmembrane region" description="Helical" evidence="1">
    <location>
        <begin position="28"/>
        <end position="45"/>
    </location>
</feature>
<keyword evidence="3" id="KW-1185">Reference proteome</keyword>